<name>A0A1G2GTX5_9BACT</name>
<keyword evidence="2" id="KW-0812">Transmembrane</keyword>
<feature type="transmembrane region" description="Helical" evidence="2">
    <location>
        <begin position="6"/>
        <end position="23"/>
    </location>
</feature>
<evidence type="ECO:0000256" key="2">
    <source>
        <dbReference type="SAM" id="Phobius"/>
    </source>
</evidence>
<comment type="caution">
    <text evidence="3">The sequence shown here is derived from an EMBL/GenBank/DDBJ whole genome shotgun (WGS) entry which is preliminary data.</text>
</comment>
<accession>A0A1G2GTX5</accession>
<evidence type="ECO:0000256" key="1">
    <source>
        <dbReference type="SAM" id="MobiDB-lite"/>
    </source>
</evidence>
<dbReference type="EMBL" id="MHNW01000014">
    <property type="protein sequence ID" value="OGZ53665.1"/>
    <property type="molecule type" value="Genomic_DNA"/>
</dbReference>
<gene>
    <name evidence="3" type="ORF">A3B25_01310</name>
</gene>
<organism evidence="3 4">
    <name type="scientific">Candidatus Ryanbacteria bacterium RIFCSPLOWO2_01_FULL_48_26</name>
    <dbReference type="NCBI Taxonomy" id="1802126"/>
    <lineage>
        <taxon>Bacteria</taxon>
        <taxon>Candidatus Ryaniibacteriota</taxon>
    </lineage>
</organism>
<dbReference type="AlphaFoldDB" id="A0A1G2GTX5"/>
<dbReference type="Proteomes" id="UP000179106">
    <property type="component" value="Unassembled WGS sequence"/>
</dbReference>
<keyword evidence="2" id="KW-1133">Transmembrane helix</keyword>
<feature type="compositionally biased region" description="Polar residues" evidence="1">
    <location>
        <begin position="40"/>
        <end position="49"/>
    </location>
</feature>
<feature type="region of interest" description="Disordered" evidence="1">
    <location>
        <begin position="30"/>
        <end position="49"/>
    </location>
</feature>
<keyword evidence="2" id="KW-0472">Membrane</keyword>
<proteinExistence type="predicted"/>
<dbReference type="STRING" id="1802126.A3B25_01310"/>
<reference evidence="3 4" key="1">
    <citation type="journal article" date="2016" name="Nat. Commun.">
        <title>Thousands of microbial genomes shed light on interconnected biogeochemical processes in an aquifer system.</title>
        <authorList>
            <person name="Anantharaman K."/>
            <person name="Brown C.T."/>
            <person name="Hug L.A."/>
            <person name="Sharon I."/>
            <person name="Castelle C.J."/>
            <person name="Probst A.J."/>
            <person name="Thomas B.C."/>
            <person name="Singh A."/>
            <person name="Wilkins M.J."/>
            <person name="Karaoz U."/>
            <person name="Brodie E.L."/>
            <person name="Williams K.H."/>
            <person name="Hubbard S.S."/>
            <person name="Banfield J.F."/>
        </authorList>
    </citation>
    <scope>NUCLEOTIDE SEQUENCE [LARGE SCALE GENOMIC DNA]</scope>
</reference>
<protein>
    <submittedName>
        <fullName evidence="3">Uncharacterized protein</fullName>
    </submittedName>
</protein>
<sequence length="105" mass="10930">MNKKYIIGIVIIIVVLGLILLFASNQNPVERQPLPPSQPVSPNTQSMQQPVAAVEATGNVDDITAAVLSDIASDEAPAMESDPALLGENDAAISGFGQSLDSTTQ</sequence>
<evidence type="ECO:0000313" key="4">
    <source>
        <dbReference type="Proteomes" id="UP000179106"/>
    </source>
</evidence>
<evidence type="ECO:0000313" key="3">
    <source>
        <dbReference type="EMBL" id="OGZ53665.1"/>
    </source>
</evidence>